<feature type="binding site" evidence="9">
    <location>
        <begin position="66"/>
        <end position="67"/>
    </location>
    <ligand>
        <name>ATP</name>
        <dbReference type="ChEBI" id="CHEBI:30616"/>
    </ligand>
</feature>
<dbReference type="GO" id="GO:0004830">
    <property type="term" value="F:tryptophan-tRNA ligase activity"/>
    <property type="evidence" value="ECO:0007669"/>
    <property type="project" value="UniProtKB-UniRule"/>
</dbReference>
<dbReference type="GO" id="GO:0005524">
    <property type="term" value="F:ATP binding"/>
    <property type="evidence" value="ECO:0007669"/>
    <property type="project" value="UniProtKB-UniRule"/>
</dbReference>
<dbReference type="AlphaFoldDB" id="L7F7N0"/>
<dbReference type="InterPro" id="IPR014729">
    <property type="entry name" value="Rossmann-like_a/b/a_fold"/>
</dbReference>
<keyword evidence="4 9" id="KW-0547">Nucleotide-binding</keyword>
<feature type="binding site" evidence="9">
    <location>
        <position position="186"/>
    </location>
    <ligand>
        <name>L-tryptophan</name>
        <dbReference type="ChEBI" id="CHEBI:57912"/>
    </ligand>
</feature>
<gene>
    <name evidence="9" type="primary">trpS</name>
    <name evidence="11" type="ORF">STRTUCAR8_04828</name>
</gene>
<dbReference type="InterPro" id="IPR002306">
    <property type="entry name" value="Trp-tRNA-ligase"/>
</dbReference>
<dbReference type="PANTHER" id="PTHR43766">
    <property type="entry name" value="TRYPTOPHAN--TRNA LIGASE, MITOCHONDRIAL"/>
    <property type="match status" value="1"/>
</dbReference>
<comment type="subunit">
    <text evidence="9">Homodimer.</text>
</comment>
<dbReference type="Proteomes" id="UP000010931">
    <property type="component" value="Unassembled WGS sequence"/>
</dbReference>
<evidence type="ECO:0000313" key="11">
    <source>
        <dbReference type="EMBL" id="ELP66685.1"/>
    </source>
</evidence>
<dbReference type="HAMAP" id="MF_00140_B">
    <property type="entry name" value="Trp_tRNA_synth_B"/>
    <property type="match status" value="1"/>
</dbReference>
<protein>
    <recommendedName>
        <fullName evidence="9">Tryptophan--tRNA ligase</fullName>
        <ecNumber evidence="9">6.1.1.2</ecNumber>
    </recommendedName>
    <alternativeName>
        <fullName evidence="9">Tryptophanyl-tRNA synthetase</fullName>
        <shortName evidence="9">TrpRS</shortName>
    </alternativeName>
</protein>
<feature type="short sequence motif" description="'KMSKS' region" evidence="9">
    <location>
        <begin position="246"/>
        <end position="250"/>
    </location>
</feature>
<name>L7F7N0_STRT8</name>
<dbReference type="InterPro" id="IPR001412">
    <property type="entry name" value="aa-tRNA-synth_I_CS"/>
</dbReference>
<feature type="short sequence motif" description="'HIGH' region" evidence="9">
    <location>
        <begin position="59"/>
        <end position="67"/>
    </location>
</feature>
<dbReference type="CDD" id="cd00806">
    <property type="entry name" value="TrpRS_core"/>
    <property type="match status" value="1"/>
</dbReference>
<evidence type="ECO:0000256" key="8">
    <source>
        <dbReference type="ARBA" id="ARBA00049929"/>
    </source>
</evidence>
<dbReference type="EC" id="6.1.1.2" evidence="9"/>
<dbReference type="SUPFAM" id="SSF52374">
    <property type="entry name" value="Nucleotidylyl transferase"/>
    <property type="match status" value="1"/>
</dbReference>
<reference evidence="11 12" key="1">
    <citation type="journal article" date="2011" name="Plasmid">
        <title>Streptomyces turgidiscabies Car8 contains a modular pathogenicity island that shares virulence genes with other actinobacterial plant pathogens.</title>
        <authorList>
            <person name="Huguet-Tapia J.C."/>
            <person name="Badger J.H."/>
            <person name="Loria R."/>
            <person name="Pettis G.S."/>
        </authorList>
    </citation>
    <scope>NUCLEOTIDE SEQUENCE [LARGE SCALE GENOMIC DNA]</scope>
    <source>
        <strain evidence="11 12">Car8</strain>
    </source>
</reference>
<dbReference type="Pfam" id="PF00579">
    <property type="entry name" value="tRNA-synt_1b"/>
    <property type="match status" value="1"/>
</dbReference>
<comment type="caution">
    <text evidence="11">The sequence shown here is derived from an EMBL/GenBank/DDBJ whole genome shotgun (WGS) entry which is preliminary data.</text>
</comment>
<evidence type="ECO:0000313" key="12">
    <source>
        <dbReference type="Proteomes" id="UP000010931"/>
    </source>
</evidence>
<accession>L7F7N0</accession>
<keyword evidence="6 9" id="KW-0648">Protein biosynthesis</keyword>
<keyword evidence="2 9" id="KW-0963">Cytoplasm</keyword>
<dbReference type="InterPro" id="IPR002305">
    <property type="entry name" value="aa-tRNA-synth_Ic"/>
</dbReference>
<evidence type="ECO:0000256" key="9">
    <source>
        <dbReference type="HAMAP-Rule" id="MF_00140"/>
    </source>
</evidence>
<dbReference type="GO" id="GO:0006436">
    <property type="term" value="P:tryptophanyl-tRNA aminoacylation"/>
    <property type="evidence" value="ECO:0007669"/>
    <property type="project" value="UniProtKB-UniRule"/>
</dbReference>
<evidence type="ECO:0000256" key="2">
    <source>
        <dbReference type="ARBA" id="ARBA00022490"/>
    </source>
</evidence>
<dbReference type="EMBL" id="AEJB01000333">
    <property type="protein sequence ID" value="ELP66685.1"/>
    <property type="molecule type" value="Genomic_DNA"/>
</dbReference>
<dbReference type="Gene3D" id="1.10.240.10">
    <property type="entry name" value="Tyrosyl-Transfer RNA Synthetase"/>
    <property type="match status" value="1"/>
</dbReference>
<keyword evidence="7 9" id="KW-0030">Aminoacyl-tRNA synthetase</keyword>
<dbReference type="PRINTS" id="PR01039">
    <property type="entry name" value="TRNASYNTHTRP"/>
</dbReference>
<keyword evidence="5 9" id="KW-0067">ATP-binding</keyword>
<proteinExistence type="inferred from homology"/>
<dbReference type="PROSITE" id="PS00178">
    <property type="entry name" value="AA_TRNA_LIGASE_I"/>
    <property type="match status" value="1"/>
</dbReference>
<sequence length="394" mass="42938">MHPAVVGRLTAAVHTYVLNGRRLGGRSCFSLLRGSAGRVRWSRPGGGEEMTRVFSGIKPTGHLTLGNYLGAMRRWAAVDQHRADSLFCVVDLHALTVDHDPARVRRLSRQAATLLLASGLDPELCTVFVQSHVDEHTRLSYVLECVASDGEMRRMIQYREKAARERARGGSVRLSLLTYPVLMAADILAYGADEVPVGDDQTQHVELTRDLAVRFNQRYGHTFVVPRATHPAVGARVMNLQEPTSKMGKSEDVGPGIVYLLDEPEVVRKKVMRAVTDSGRDVEYDPEGRPGVANLLEILAACTGGEPAELSGAYESYGDLKRDTAEAVVEVLRPVQGRHRELCADPGFVEGVLREGAERARAMARPTVDAACRAIGLLPAASESRAEAVVDTAR</sequence>
<feature type="binding site" evidence="9">
    <location>
        <begin position="58"/>
        <end position="60"/>
    </location>
    <ligand>
        <name>ATP</name>
        <dbReference type="ChEBI" id="CHEBI:30616"/>
    </ligand>
</feature>
<comment type="subcellular location">
    <subcellularLocation>
        <location evidence="9">Cytoplasm</location>
    </subcellularLocation>
</comment>
<dbReference type="InterPro" id="IPR050203">
    <property type="entry name" value="Trp-tRNA_synthetase"/>
</dbReference>
<evidence type="ECO:0000256" key="10">
    <source>
        <dbReference type="RuleBase" id="RU363036"/>
    </source>
</evidence>
<evidence type="ECO:0000256" key="7">
    <source>
        <dbReference type="ARBA" id="ARBA00023146"/>
    </source>
</evidence>
<comment type="catalytic activity">
    <reaction evidence="8 9">
        <text>tRNA(Trp) + L-tryptophan + ATP = L-tryptophyl-tRNA(Trp) + AMP + diphosphate + H(+)</text>
        <dbReference type="Rhea" id="RHEA:24080"/>
        <dbReference type="Rhea" id="RHEA-COMP:9671"/>
        <dbReference type="Rhea" id="RHEA-COMP:9705"/>
        <dbReference type="ChEBI" id="CHEBI:15378"/>
        <dbReference type="ChEBI" id="CHEBI:30616"/>
        <dbReference type="ChEBI" id="CHEBI:33019"/>
        <dbReference type="ChEBI" id="CHEBI:57912"/>
        <dbReference type="ChEBI" id="CHEBI:78442"/>
        <dbReference type="ChEBI" id="CHEBI:78535"/>
        <dbReference type="ChEBI" id="CHEBI:456215"/>
        <dbReference type="EC" id="6.1.1.2"/>
    </reaction>
</comment>
<dbReference type="FunFam" id="3.40.50.620:FF:000195">
    <property type="entry name" value="Tryptophan--tRNA ligase"/>
    <property type="match status" value="1"/>
</dbReference>
<feature type="binding site" evidence="9">
    <location>
        <begin position="246"/>
        <end position="250"/>
    </location>
    <ligand>
        <name>ATP</name>
        <dbReference type="ChEBI" id="CHEBI:30616"/>
    </ligand>
</feature>
<dbReference type="InterPro" id="IPR024109">
    <property type="entry name" value="Trp-tRNA-ligase_bac-type"/>
</dbReference>
<evidence type="ECO:0000256" key="4">
    <source>
        <dbReference type="ARBA" id="ARBA00022741"/>
    </source>
</evidence>
<evidence type="ECO:0000256" key="1">
    <source>
        <dbReference type="ARBA" id="ARBA00005594"/>
    </source>
</evidence>
<dbReference type="Gene3D" id="3.40.50.620">
    <property type="entry name" value="HUPs"/>
    <property type="match status" value="1"/>
</dbReference>
<organism evidence="11 12">
    <name type="scientific">Streptomyces turgidiscabies (strain Car8)</name>
    <dbReference type="NCBI Taxonomy" id="698760"/>
    <lineage>
        <taxon>Bacteria</taxon>
        <taxon>Bacillati</taxon>
        <taxon>Actinomycetota</taxon>
        <taxon>Actinomycetes</taxon>
        <taxon>Kitasatosporales</taxon>
        <taxon>Streptomycetaceae</taxon>
        <taxon>Streptomyces</taxon>
    </lineage>
</organism>
<comment type="function">
    <text evidence="9">Catalyzes the attachment of tryptophan to tRNA(Trp).</text>
</comment>
<evidence type="ECO:0000256" key="3">
    <source>
        <dbReference type="ARBA" id="ARBA00022598"/>
    </source>
</evidence>
<comment type="similarity">
    <text evidence="1 9 10">Belongs to the class-I aminoacyl-tRNA synthetase family.</text>
</comment>
<evidence type="ECO:0000256" key="5">
    <source>
        <dbReference type="ARBA" id="ARBA00022840"/>
    </source>
</evidence>
<dbReference type="STRING" id="85558.T45_09343"/>
<feature type="binding site" evidence="9">
    <location>
        <begin position="198"/>
        <end position="200"/>
    </location>
    <ligand>
        <name>ATP</name>
        <dbReference type="ChEBI" id="CHEBI:30616"/>
    </ligand>
</feature>
<dbReference type="NCBIfam" id="TIGR00233">
    <property type="entry name" value="trpS"/>
    <property type="match status" value="1"/>
</dbReference>
<feature type="binding site" evidence="9">
    <location>
        <position position="237"/>
    </location>
    <ligand>
        <name>ATP</name>
        <dbReference type="ChEBI" id="CHEBI:30616"/>
    </ligand>
</feature>
<keyword evidence="12" id="KW-1185">Reference proteome</keyword>
<evidence type="ECO:0000256" key="6">
    <source>
        <dbReference type="ARBA" id="ARBA00022917"/>
    </source>
</evidence>
<keyword evidence="3 9" id="KW-0436">Ligase</keyword>
<dbReference type="GO" id="GO:0005829">
    <property type="term" value="C:cytosol"/>
    <property type="evidence" value="ECO:0007669"/>
    <property type="project" value="TreeGrafter"/>
</dbReference>
<dbReference type="PATRIC" id="fig|698760.3.peg.4557"/>
<dbReference type="PANTHER" id="PTHR43766:SF1">
    <property type="entry name" value="TRYPTOPHAN--TRNA LIGASE, MITOCHONDRIAL"/>
    <property type="match status" value="1"/>
</dbReference>